<evidence type="ECO:0000259" key="4">
    <source>
        <dbReference type="PROSITE" id="PS51164"/>
    </source>
</evidence>
<dbReference type="Pfam" id="PF16010">
    <property type="entry name" value="CDH-cyt"/>
    <property type="match status" value="1"/>
</dbReference>
<feature type="domain" description="CBM1" evidence="4">
    <location>
        <begin position="261"/>
        <end position="298"/>
    </location>
</feature>
<dbReference type="Proteomes" id="UP000076798">
    <property type="component" value="Unassembled WGS sequence"/>
</dbReference>
<dbReference type="InterPro" id="IPR015920">
    <property type="entry name" value="Cellobiose_DH-like_cyt"/>
</dbReference>
<dbReference type="InterPro" id="IPR005018">
    <property type="entry name" value="DOMON_domain"/>
</dbReference>
<dbReference type="AlphaFoldDB" id="A0A166B7Z0"/>
<proteinExistence type="predicted"/>
<dbReference type="InterPro" id="IPR035971">
    <property type="entry name" value="CBD_sf"/>
</dbReference>
<dbReference type="GO" id="GO:0030248">
    <property type="term" value="F:cellulose binding"/>
    <property type="evidence" value="ECO:0007669"/>
    <property type="project" value="InterPro"/>
</dbReference>
<sequence>MLSFRSLISLLPLVGVALAQSSSYTDSGITFQGITESVHGVTYGFVLPPAGSTGSLATEFIGEIIAPIANKWVGIALGGQMADNLLLVAWPNANSIVFSPRYTTGYVQPTVYAGPTITTLQSSVNATAWKWIYRCQNCTSWQGGSLDTTGSPVVAWVISNEAVDTPSNAASNFNEHDDFGFWGEIFSSANSPNYSSYLGSSSSTTTSKSSTTTSKSSTTTSSKSTSTTTTSSKSTTTTTSTKTTSTTTSSTKTSTTTSSGATQTKYGQCGGNGYTGPTTCAPPATCSAVSPPYYYQCL</sequence>
<dbReference type="SMART" id="SM00236">
    <property type="entry name" value="fCBD"/>
    <property type="match status" value="1"/>
</dbReference>
<dbReference type="GO" id="GO:0005975">
    <property type="term" value="P:carbohydrate metabolic process"/>
    <property type="evidence" value="ECO:0007669"/>
    <property type="project" value="InterPro"/>
</dbReference>
<accession>A0A166B7Z0</accession>
<dbReference type="CDD" id="cd09630">
    <property type="entry name" value="CDH_like_cytochrome"/>
    <property type="match status" value="1"/>
</dbReference>
<evidence type="ECO:0000256" key="2">
    <source>
        <dbReference type="SAM" id="MobiDB-lite"/>
    </source>
</evidence>
<feature type="region of interest" description="Disordered" evidence="2">
    <location>
        <begin position="201"/>
        <end position="268"/>
    </location>
</feature>
<dbReference type="PANTHER" id="PTHR47797:SF5">
    <property type="entry name" value="CELLOBIOSE DEHYDROGENASE CYTOCHROME DOMAIN-CONTAINING PROTEIN"/>
    <property type="match status" value="1"/>
</dbReference>
<dbReference type="PROSITE" id="PS51164">
    <property type="entry name" value="CBM1_2"/>
    <property type="match status" value="1"/>
</dbReference>
<feature type="compositionally biased region" description="Low complexity" evidence="2">
    <location>
        <begin position="201"/>
        <end position="259"/>
    </location>
</feature>
<dbReference type="Pfam" id="PF00734">
    <property type="entry name" value="CBM_1"/>
    <property type="match status" value="1"/>
</dbReference>
<evidence type="ECO:0000256" key="1">
    <source>
        <dbReference type="ARBA" id="ARBA00022729"/>
    </source>
</evidence>
<protein>
    <submittedName>
        <fullName evidence="5">CBD9-like protein</fullName>
    </submittedName>
</protein>
<dbReference type="SUPFAM" id="SSF49344">
    <property type="entry name" value="CBD9-like"/>
    <property type="match status" value="1"/>
</dbReference>
<keyword evidence="6" id="KW-1185">Reference proteome</keyword>
<dbReference type="SUPFAM" id="SSF57180">
    <property type="entry name" value="Cellulose-binding domain"/>
    <property type="match status" value="1"/>
</dbReference>
<dbReference type="GO" id="GO:0005576">
    <property type="term" value="C:extracellular region"/>
    <property type="evidence" value="ECO:0007669"/>
    <property type="project" value="InterPro"/>
</dbReference>
<dbReference type="STRING" id="1314776.A0A166B7Z0"/>
<dbReference type="OrthoDB" id="413885at2759"/>
<dbReference type="SMART" id="SM00664">
    <property type="entry name" value="DoH"/>
    <property type="match status" value="1"/>
</dbReference>
<feature type="signal peptide" evidence="3">
    <location>
        <begin position="1"/>
        <end position="19"/>
    </location>
</feature>
<dbReference type="Gene3D" id="2.60.40.1210">
    <property type="entry name" value="Cellobiose dehydrogenase, cytochrome domain"/>
    <property type="match status" value="1"/>
</dbReference>
<evidence type="ECO:0000313" key="5">
    <source>
        <dbReference type="EMBL" id="KZT36082.1"/>
    </source>
</evidence>
<organism evidence="5 6">
    <name type="scientific">Sistotremastrum suecicum HHB10207 ss-3</name>
    <dbReference type="NCBI Taxonomy" id="1314776"/>
    <lineage>
        <taxon>Eukaryota</taxon>
        <taxon>Fungi</taxon>
        <taxon>Dikarya</taxon>
        <taxon>Basidiomycota</taxon>
        <taxon>Agaricomycotina</taxon>
        <taxon>Agaricomycetes</taxon>
        <taxon>Sistotremastrales</taxon>
        <taxon>Sistotremastraceae</taxon>
        <taxon>Sistotremastrum</taxon>
    </lineage>
</organism>
<gene>
    <name evidence="5" type="ORF">SISSUDRAFT_1121180</name>
</gene>
<reference evidence="5 6" key="1">
    <citation type="journal article" date="2016" name="Mol. Biol. Evol.">
        <title>Comparative Genomics of Early-Diverging Mushroom-Forming Fungi Provides Insights into the Origins of Lignocellulose Decay Capabilities.</title>
        <authorList>
            <person name="Nagy L.G."/>
            <person name="Riley R."/>
            <person name="Tritt A."/>
            <person name="Adam C."/>
            <person name="Daum C."/>
            <person name="Floudas D."/>
            <person name="Sun H."/>
            <person name="Yadav J.S."/>
            <person name="Pangilinan J."/>
            <person name="Larsson K.H."/>
            <person name="Matsuura K."/>
            <person name="Barry K."/>
            <person name="Labutti K."/>
            <person name="Kuo R."/>
            <person name="Ohm R.A."/>
            <person name="Bhattacharya S.S."/>
            <person name="Shirouzu T."/>
            <person name="Yoshinaga Y."/>
            <person name="Martin F.M."/>
            <person name="Grigoriev I.V."/>
            <person name="Hibbett D.S."/>
        </authorList>
    </citation>
    <scope>NUCLEOTIDE SEQUENCE [LARGE SCALE GENOMIC DNA]</scope>
    <source>
        <strain evidence="5 6">HHB10207 ss-3</strain>
    </source>
</reference>
<name>A0A166B7Z0_9AGAM</name>
<dbReference type="PANTHER" id="PTHR47797">
    <property type="entry name" value="DEHYDROGENASE, PUTATIVE (AFU_ORTHOLOGUE AFUA_8G05805)-RELATED"/>
    <property type="match status" value="1"/>
</dbReference>
<evidence type="ECO:0000256" key="3">
    <source>
        <dbReference type="SAM" id="SignalP"/>
    </source>
</evidence>
<dbReference type="EMBL" id="KV428117">
    <property type="protein sequence ID" value="KZT36082.1"/>
    <property type="molecule type" value="Genomic_DNA"/>
</dbReference>
<keyword evidence="1 3" id="KW-0732">Signal</keyword>
<evidence type="ECO:0000313" key="6">
    <source>
        <dbReference type="Proteomes" id="UP000076798"/>
    </source>
</evidence>
<feature type="chain" id="PRO_5007871096" evidence="3">
    <location>
        <begin position="20"/>
        <end position="298"/>
    </location>
</feature>
<dbReference type="InterPro" id="IPR000254">
    <property type="entry name" value="CBD"/>
</dbReference>